<feature type="domain" description="Cadherin" evidence="17">
    <location>
        <begin position="1000"/>
        <end position="1106"/>
    </location>
</feature>
<dbReference type="InterPro" id="IPR002126">
    <property type="entry name" value="Cadherin-like_dom"/>
</dbReference>
<evidence type="ECO:0000256" key="15">
    <source>
        <dbReference type="PROSITE-ProRule" id="PRU00043"/>
    </source>
</evidence>
<dbReference type="FunFam" id="2.60.40.60:FF:000098">
    <property type="entry name" value="cadherin-23 isoform X1"/>
    <property type="match status" value="1"/>
</dbReference>
<gene>
    <name evidence="19 20" type="primary">LOC129602883</name>
</gene>
<dbReference type="GeneID" id="129602883"/>
<feature type="domain" description="Cadherin" evidence="17">
    <location>
        <begin position="566"/>
        <end position="675"/>
    </location>
</feature>
<feature type="domain" description="Cadherin" evidence="17">
    <location>
        <begin position="48"/>
        <end position="138"/>
    </location>
</feature>
<feature type="domain" description="Cadherin" evidence="17">
    <location>
        <begin position="783"/>
        <end position="894"/>
    </location>
</feature>
<name>A0A6P7PV95_BETSP</name>
<feature type="domain" description="Cadherin" evidence="17">
    <location>
        <begin position="895"/>
        <end position="999"/>
    </location>
</feature>
<keyword evidence="9" id="KW-1133">Transmembrane helix</keyword>
<keyword evidence="3" id="KW-0812">Transmembrane</keyword>
<feature type="chain" id="PRO_5044651919" description="Cadherin-23" evidence="16">
    <location>
        <begin position="30"/>
        <end position="1408"/>
    </location>
</feature>
<feature type="domain" description="Cadherin" evidence="17">
    <location>
        <begin position="1318"/>
        <end position="1399"/>
    </location>
</feature>
<sequence length="1408" mass="154689">MSWSVGSGGRMTLARLLLPFLILPSFCEGGSNQPPQFTNYFFQTYLLIYEDMPIGTSVTQLKAVDPENEPLVYGIFGEEAQKYFSVNRDTGVVWLRQQLDRETKSEMQVEFFVSDNQEVVKDTVNIQIGDVNDNAPTFHGQPYTVQIPEDTPVGRSVFMVNATDPDQGTGGSVLFSFQPASPFFTIDGARGTVTVVRALDYETTAAYQLTVNATDQDKVRPLSRLANLAITITDVQDMDPIFTNLPYSTNIEEDVPLGYQVRKITAIDQDLGKPRGIGYTIISGNTNSVFALDYISGSLTVNGQLDRENPLYSAGFTLTVKATELKDDRSPSEATVMTTFTILLIDKNDNAPKFNSSEYRVRITELAQVGFALPLFIQVEDKDEGVNSMFQVFLTGNNSEYFTISPTAVQGRADIRVRVAMPLDYEEIRSYSFSLFANESMSDHVGFARIFIEIINENDNRPIFSKPLYNISLPENTPPGTSLVQILATDKDSGTFGVVRYYLSDEPDQFLLDEETGWVVLRANLDFELMQRFTLTVLARDGGGEETTGRVRVNVLDVNDNAPLFQKEAYVGSLRENEQAVQSVARVRATDDDAPPNNILTYSITSASAFPDYFKIMMVEGYAVVTVTNPLDYEKVPKGAIYLTIMAKDGGRPALNSSVLVTVEVIDENDNPPEFSTTSYVIKIPENIIAGATVLLVNATDLDASREFGQASLIYSLEGSSQFRLNSRSGEITTTALLDREQKSEYILIVRAVDGGVGPQQKTGIATVNITILDINDNVPLWRDEPYYANVVEMSPMNTDVISVLALDPDNAENGTVVYSISPENPFYTINNVTGKIRTSGVTLDRESSNPRDAVLMRTIVISAVDRGSPPLRASASATVFVNLLDLNDNDPTFLNLPFVAEVLEGLPIGSSLFRVQVEDPDEDKNGLITMALQVGMPRLDFYLNTSTGVLTSTAVLDREQIGQYYLRIIAYDAGKFPRTSTSTLTVSVLDVNDETPTFSPRVYNVSLLENVPRDRSVARLSCSDNDAGLNAELSYFITGGNQDGKFSVGFRDGVVRTVVGLDREGQAAYVLVVEAIDNGPAGSRRTGTATVFVEVQDVNDNRPIFLQNSYETSIVESVPQGTSIVRVQATDADEGENGRVLYRILTGNSNDQFSIDRQTGLITRGLNALDRETRSSHVLEVEAYNSDESSMRSSVRVIIYVDDANDEVPVFTQQQYNRLGLRETAGIGTSVIVVRATDRDMGDGGAVAYAIVSGSDRKFEVDISTGLITTLDYLDYETKTTYLMNVSATDQAPPFQRGFCTVYVTLLNELDEVVAFVSTGYEASIRENIATGTEVVQVKAQSPDNLNQLTYRFDPDTSPAALALFKIDSVTGRITVTGLLDREKGDLYTLTVVADNGGPKKDSTVKT</sequence>
<keyword evidence="11" id="KW-0325">Glycoprotein</keyword>
<dbReference type="OrthoDB" id="9990384at2759"/>
<evidence type="ECO:0000256" key="4">
    <source>
        <dbReference type="ARBA" id="ARBA00022729"/>
    </source>
</evidence>
<feature type="signal peptide" evidence="16">
    <location>
        <begin position="1"/>
        <end position="29"/>
    </location>
</feature>
<evidence type="ECO:0000313" key="18">
    <source>
        <dbReference type="Proteomes" id="UP000515150"/>
    </source>
</evidence>
<dbReference type="GO" id="GO:0007605">
    <property type="term" value="P:sensory perception of sound"/>
    <property type="evidence" value="ECO:0007669"/>
    <property type="project" value="UniProtKB-KW"/>
</dbReference>
<evidence type="ECO:0000256" key="11">
    <source>
        <dbReference type="ARBA" id="ARBA00023180"/>
    </source>
</evidence>
<dbReference type="InterPro" id="IPR015919">
    <property type="entry name" value="Cadherin-like_sf"/>
</dbReference>
<evidence type="ECO:0000256" key="14">
    <source>
        <dbReference type="ARBA" id="ARBA00081619"/>
    </source>
</evidence>
<dbReference type="PROSITE" id="PS50268">
    <property type="entry name" value="CADHERIN_2"/>
    <property type="match status" value="13"/>
</dbReference>
<comment type="subcellular location">
    <subcellularLocation>
        <location evidence="1">Cell membrane</location>
        <topology evidence="1">Single-pass type I membrane protein</topology>
    </subcellularLocation>
</comment>
<dbReference type="PRINTS" id="PR00205">
    <property type="entry name" value="CADHERIN"/>
</dbReference>
<evidence type="ECO:0000256" key="7">
    <source>
        <dbReference type="ARBA" id="ARBA00022837"/>
    </source>
</evidence>
<dbReference type="InterPro" id="IPR020894">
    <property type="entry name" value="Cadherin_CS"/>
</dbReference>
<dbReference type="PANTHER" id="PTHR24026">
    <property type="entry name" value="FAT ATYPICAL CADHERIN-RELATED"/>
    <property type="match status" value="1"/>
</dbReference>
<protein>
    <recommendedName>
        <fullName evidence="13">Cadherin-23</fullName>
    </recommendedName>
    <alternativeName>
        <fullName evidence="14">Otocadherin</fullName>
    </alternativeName>
</protein>
<evidence type="ECO:0000256" key="13">
    <source>
        <dbReference type="ARBA" id="ARBA00069624"/>
    </source>
</evidence>
<dbReference type="GO" id="GO:0009653">
    <property type="term" value="P:anatomical structure morphogenesis"/>
    <property type="evidence" value="ECO:0007669"/>
    <property type="project" value="UniProtKB-ARBA"/>
</dbReference>
<reference evidence="19 20" key="1">
    <citation type="submission" date="2025-04" db="UniProtKB">
        <authorList>
            <consortium name="RefSeq"/>
        </authorList>
    </citation>
    <scope>IDENTIFICATION</scope>
</reference>
<feature type="domain" description="Cadherin" evidence="17">
    <location>
        <begin position="676"/>
        <end position="782"/>
    </location>
</feature>
<dbReference type="Gene3D" id="2.60.40.60">
    <property type="entry name" value="Cadherins"/>
    <property type="match status" value="13"/>
</dbReference>
<feature type="domain" description="Cadherin" evidence="17">
    <location>
        <begin position="465"/>
        <end position="565"/>
    </location>
</feature>
<evidence type="ECO:0000256" key="6">
    <source>
        <dbReference type="ARBA" id="ARBA00022740"/>
    </source>
</evidence>
<evidence type="ECO:0000256" key="8">
    <source>
        <dbReference type="ARBA" id="ARBA00022889"/>
    </source>
</evidence>
<dbReference type="PANTHER" id="PTHR24026:SF126">
    <property type="entry name" value="PROTOCADHERIN FAT 4"/>
    <property type="match status" value="1"/>
</dbReference>
<dbReference type="FunFam" id="2.60.40.60:FF:000130">
    <property type="entry name" value="cadherin-23 isoform X1"/>
    <property type="match status" value="1"/>
</dbReference>
<dbReference type="GO" id="GO:0007156">
    <property type="term" value="P:homophilic cell adhesion via plasma membrane adhesion molecules"/>
    <property type="evidence" value="ECO:0007669"/>
    <property type="project" value="InterPro"/>
</dbReference>
<evidence type="ECO:0000256" key="5">
    <source>
        <dbReference type="ARBA" id="ARBA00022737"/>
    </source>
</evidence>
<dbReference type="KEGG" id="bspl:129602883"/>
<keyword evidence="4 16" id="KW-0732">Signal</keyword>
<dbReference type="FunFam" id="2.60.40.60:FF:000155">
    <property type="entry name" value="cadherin-23 isoform X1"/>
    <property type="match status" value="1"/>
</dbReference>
<evidence type="ECO:0000256" key="12">
    <source>
        <dbReference type="ARBA" id="ARBA00057485"/>
    </source>
</evidence>
<dbReference type="FunFam" id="2.60.40.60:FF:000142">
    <property type="entry name" value="Cadherin 23"/>
    <property type="match status" value="1"/>
</dbReference>
<evidence type="ECO:0000256" key="2">
    <source>
        <dbReference type="ARBA" id="ARBA00022475"/>
    </source>
</evidence>
<feature type="domain" description="Cadherin" evidence="17">
    <location>
        <begin position="243"/>
        <end position="354"/>
    </location>
</feature>
<feature type="domain" description="Cadherin" evidence="17">
    <location>
        <begin position="1214"/>
        <end position="1317"/>
    </location>
</feature>
<keyword evidence="7 15" id="KW-0106">Calcium</keyword>
<evidence type="ECO:0000256" key="16">
    <source>
        <dbReference type="SAM" id="SignalP"/>
    </source>
</evidence>
<keyword evidence="18" id="KW-1185">Reference proteome</keyword>
<organism evidence="18 19">
    <name type="scientific">Betta splendens</name>
    <name type="common">Siamese fighting fish</name>
    <dbReference type="NCBI Taxonomy" id="158456"/>
    <lineage>
        <taxon>Eukaryota</taxon>
        <taxon>Metazoa</taxon>
        <taxon>Chordata</taxon>
        <taxon>Craniata</taxon>
        <taxon>Vertebrata</taxon>
        <taxon>Euteleostomi</taxon>
        <taxon>Actinopterygii</taxon>
        <taxon>Neopterygii</taxon>
        <taxon>Teleostei</taxon>
        <taxon>Neoteleostei</taxon>
        <taxon>Acanthomorphata</taxon>
        <taxon>Anabantaria</taxon>
        <taxon>Anabantiformes</taxon>
        <taxon>Anabantoidei</taxon>
        <taxon>Osphronemidae</taxon>
        <taxon>Betta</taxon>
    </lineage>
</organism>
<dbReference type="FunFam" id="2.60.40.60:FF:000164">
    <property type="entry name" value="cadherin-23 isoform X1"/>
    <property type="match status" value="1"/>
</dbReference>
<feature type="domain" description="Cadherin" evidence="17">
    <location>
        <begin position="355"/>
        <end position="464"/>
    </location>
</feature>
<dbReference type="FunFam" id="2.60.40.60:FF:000146">
    <property type="entry name" value="cadherin-23 isoform X1"/>
    <property type="match status" value="1"/>
</dbReference>
<keyword evidence="6" id="KW-1009">Hearing</keyword>
<dbReference type="SUPFAM" id="SSF49313">
    <property type="entry name" value="Cadherin-like"/>
    <property type="match status" value="13"/>
</dbReference>
<dbReference type="FunFam" id="2.60.40.60:FF:000156">
    <property type="entry name" value="cadherin-23 isoform X1"/>
    <property type="match status" value="1"/>
</dbReference>
<dbReference type="RefSeq" id="XP_029030890.1">
    <property type="nucleotide sequence ID" value="XM_029175057.3"/>
</dbReference>
<feature type="domain" description="Cadherin" evidence="17">
    <location>
        <begin position="139"/>
        <end position="242"/>
    </location>
</feature>
<evidence type="ECO:0000256" key="9">
    <source>
        <dbReference type="ARBA" id="ARBA00022989"/>
    </source>
</evidence>
<dbReference type="CDD" id="cd11304">
    <property type="entry name" value="Cadherin_repeat"/>
    <property type="match status" value="13"/>
</dbReference>
<dbReference type="RefSeq" id="XP_055358216.1">
    <property type="nucleotide sequence ID" value="XM_055502241.1"/>
</dbReference>
<evidence type="ECO:0000259" key="17">
    <source>
        <dbReference type="PROSITE" id="PS50268"/>
    </source>
</evidence>
<dbReference type="Proteomes" id="UP000515150">
    <property type="component" value="Chromosome 15"/>
</dbReference>
<dbReference type="GO" id="GO:0005509">
    <property type="term" value="F:calcium ion binding"/>
    <property type="evidence" value="ECO:0007669"/>
    <property type="project" value="UniProtKB-UniRule"/>
</dbReference>
<evidence type="ECO:0000256" key="3">
    <source>
        <dbReference type="ARBA" id="ARBA00022692"/>
    </source>
</evidence>
<proteinExistence type="predicted"/>
<accession>A0A6P7PV95</accession>
<keyword evidence="8" id="KW-0130">Cell adhesion</keyword>
<keyword evidence="2" id="KW-1003">Cell membrane</keyword>
<dbReference type="FunFam" id="2.60.40.60:FF:000020">
    <property type="entry name" value="Dachsous cadherin-related 1b"/>
    <property type="match status" value="2"/>
</dbReference>
<keyword evidence="10" id="KW-0472">Membrane</keyword>
<dbReference type="Pfam" id="PF00028">
    <property type="entry name" value="Cadherin"/>
    <property type="match status" value="13"/>
</dbReference>
<keyword evidence="5" id="KW-0677">Repeat</keyword>
<evidence type="ECO:0000313" key="20">
    <source>
        <dbReference type="RefSeq" id="XP_055358216.1"/>
    </source>
</evidence>
<evidence type="ECO:0000256" key="10">
    <source>
        <dbReference type="ARBA" id="ARBA00023136"/>
    </source>
</evidence>
<evidence type="ECO:0000313" key="19">
    <source>
        <dbReference type="RefSeq" id="XP_029030890.1"/>
    </source>
</evidence>
<dbReference type="FunFam" id="2.60.40.60:FF:000060">
    <property type="entry name" value="Putative cadherin-23"/>
    <property type="match status" value="3"/>
</dbReference>
<comment type="function">
    <text evidence="12">Cadherins are calcium-dependent cell adhesion proteins. They preferentially interact with themselves in a homophilic manner in connecting cells. CDH23 is required for establishing and/or maintaining the proper organization of the stereocilia bundle of hair cells in the cochlea and the vestibule during late embryonic/early postnatal development. It is part of the functional network formed by USH1C, USH1G, CDH23 and MYO7A that mediates mechanotransduction in cochlear hair cells. Required for normal hearing.</text>
</comment>
<dbReference type="FunFam" id="2.60.40.60:FF:000147">
    <property type="entry name" value="Cadherin 23"/>
    <property type="match status" value="1"/>
</dbReference>
<feature type="domain" description="Cadherin" evidence="17">
    <location>
        <begin position="1107"/>
        <end position="1212"/>
    </location>
</feature>
<dbReference type="SMART" id="SM00112">
    <property type="entry name" value="CA"/>
    <property type="match status" value="13"/>
</dbReference>
<dbReference type="GO" id="GO:0005886">
    <property type="term" value="C:plasma membrane"/>
    <property type="evidence" value="ECO:0007669"/>
    <property type="project" value="UniProtKB-SubCell"/>
</dbReference>
<dbReference type="PROSITE" id="PS00232">
    <property type="entry name" value="CADHERIN_1"/>
    <property type="match status" value="6"/>
</dbReference>
<evidence type="ECO:0000256" key="1">
    <source>
        <dbReference type="ARBA" id="ARBA00004251"/>
    </source>
</evidence>